<dbReference type="Pfam" id="PF00656">
    <property type="entry name" value="Peptidase_C14"/>
    <property type="match status" value="1"/>
</dbReference>
<dbReference type="AlphaFoldDB" id="A0A0P0EPW2"/>
<dbReference type="Gene3D" id="3.40.50.1460">
    <property type="match status" value="1"/>
</dbReference>
<dbReference type="EMBL" id="CP032339">
    <property type="protein sequence ID" value="QCO08936.1"/>
    <property type="molecule type" value="Genomic_DNA"/>
</dbReference>
<gene>
    <name evidence="3" type="ORF">D3868_07750</name>
    <name evidence="2" type="ORF">SIM66_14750</name>
</gene>
<evidence type="ECO:0000259" key="1">
    <source>
        <dbReference type="Pfam" id="PF00656"/>
    </source>
</evidence>
<keyword evidence="5" id="KW-1185">Reference proteome</keyword>
<dbReference type="Proteomes" id="UP001277471">
    <property type="component" value="Unassembled WGS sequence"/>
</dbReference>
<dbReference type="SUPFAM" id="SSF52129">
    <property type="entry name" value="Caspase-like"/>
    <property type="match status" value="1"/>
</dbReference>
<dbReference type="KEGG" id="abf:AMK58_13480"/>
<evidence type="ECO:0000313" key="5">
    <source>
        <dbReference type="Proteomes" id="UP001277471"/>
    </source>
</evidence>
<dbReference type="InterPro" id="IPR011600">
    <property type="entry name" value="Pept_C14_caspase"/>
</dbReference>
<feature type="domain" description="Peptidase C14 caspase" evidence="1">
    <location>
        <begin position="119"/>
        <end position="201"/>
    </location>
</feature>
<reference evidence="3 4" key="1">
    <citation type="submission" date="2018-09" db="EMBL/GenBank/DDBJ databases">
        <title>Whole genome based analysis of evolution and adaptive divergence in Indian and Brazilian strains of Azospirillum brasilense.</title>
        <authorList>
            <person name="Singh C."/>
            <person name="Tripathi A.K."/>
        </authorList>
    </citation>
    <scope>NUCLEOTIDE SEQUENCE [LARGE SCALE GENOMIC DNA]</scope>
    <source>
        <strain evidence="3 4">MTCC4038</strain>
    </source>
</reference>
<organism evidence="3 4">
    <name type="scientific">Azospirillum brasilense</name>
    <dbReference type="NCBI Taxonomy" id="192"/>
    <lineage>
        <taxon>Bacteria</taxon>
        <taxon>Pseudomonadati</taxon>
        <taxon>Pseudomonadota</taxon>
        <taxon>Alphaproteobacteria</taxon>
        <taxon>Rhodospirillales</taxon>
        <taxon>Azospirillaceae</taxon>
        <taxon>Azospirillum</taxon>
    </lineage>
</organism>
<evidence type="ECO:0000313" key="2">
    <source>
        <dbReference type="EMBL" id="MDX5952437.1"/>
    </source>
</evidence>
<sequence length="412" mass="45570">MPNDSSDGLIFDDRPHNSRPGLHALLIGVSGYPYLSGGPRNRGPAYGLGQLSAPARTVKDIAGWLIARKDKLTAPLKTCRLLASPSSLERHADQPITGVPPLAEVAPATLDTVLSAAAAWRTDASVHPQDVTLFYFAGHGIQRSRGDSVLLLEDFLGGRTLLDRAINVNNIYNGMANFLAYPNTARTQFFFVDACRADIRQLREFVTPETTAVFDVELGGVDDRVAPIFFAAAAGHETYGIRGEQTLFGRDFLNCLNGKAGDRVLIGDQKQWVVNIGTLARSLNYLTEHDNQKHGIPYRSFNIDKYTTLNTAIHYLDQAPLVECEFFIEPDVASRIARIRCLDARQKSAHRFRFPVKPNPYTFEIPAGGYTIEAGVAKRRPKGLPSYSEPDPDIITVTPPTFHYALRYRERS</sequence>
<dbReference type="InterPro" id="IPR029030">
    <property type="entry name" value="Caspase-like_dom_sf"/>
</dbReference>
<dbReference type="Proteomes" id="UP000298774">
    <property type="component" value="Chromosome"/>
</dbReference>
<dbReference type="GO" id="GO:0004197">
    <property type="term" value="F:cysteine-type endopeptidase activity"/>
    <property type="evidence" value="ECO:0007669"/>
    <property type="project" value="InterPro"/>
</dbReference>
<name>A0A0P0EPW2_AZOBR</name>
<evidence type="ECO:0000313" key="4">
    <source>
        <dbReference type="Proteomes" id="UP000298774"/>
    </source>
</evidence>
<accession>A0A0P0EPW2</accession>
<dbReference type="GO" id="GO:0006508">
    <property type="term" value="P:proteolysis"/>
    <property type="evidence" value="ECO:0007669"/>
    <property type="project" value="InterPro"/>
</dbReference>
<protein>
    <submittedName>
        <fullName evidence="2">Caspase family protein</fullName>
    </submittedName>
</protein>
<dbReference type="EMBL" id="JAWXYC010000004">
    <property type="protein sequence ID" value="MDX5952437.1"/>
    <property type="molecule type" value="Genomic_DNA"/>
</dbReference>
<evidence type="ECO:0000313" key="3">
    <source>
        <dbReference type="EMBL" id="QCO08936.1"/>
    </source>
</evidence>
<dbReference type="RefSeq" id="WP_035683824.1">
    <property type="nucleotide sequence ID" value="NZ_CP012914.1"/>
</dbReference>
<dbReference type="GeneID" id="56449627"/>
<proteinExistence type="predicted"/>
<reference evidence="2 5" key="2">
    <citation type="submission" date="2023-11" db="EMBL/GenBank/DDBJ databases">
        <title>MicrobeMod: A computational toolkit for identifying prokaryotic methylation and restriction-modification with nanopore sequencing.</title>
        <authorList>
            <person name="Crits-Christoph A."/>
            <person name="Kang S.C."/>
            <person name="Lee H."/>
            <person name="Ostrov N."/>
        </authorList>
    </citation>
    <scope>NUCLEOTIDE SEQUENCE [LARGE SCALE GENOMIC DNA]</scope>
    <source>
        <strain evidence="2 5">ATCC 29145</strain>
    </source>
</reference>